<sequence length="253" mass="28820">MTLYKLSWMIFLLLANHSVLAQETYFKHQSLVNTEQTPSIVSSSHVATDSFVGCIDYKITYSGVNALDEEAQSKIAFLIENNTENLGVNKSYCFNEFGDKLEINYNANVADKTWYFADTNEEYTLFKSGIMKFGVNNVAEPEGFEGLAIKKLEVLGPQKEILGYQTNQVLLVRESGIKTEFWVSDKLLRHPLSYQNNKFGYADEIYDAIKGVHLYQRKVIGDLFIIEEEATAIHAGSPDKELFILPNVDLYHW</sequence>
<evidence type="ECO:0000313" key="2">
    <source>
        <dbReference type="EMBL" id="AEF03842.1"/>
    </source>
</evidence>
<dbReference type="Proteomes" id="UP000000683">
    <property type="component" value="Chromosome"/>
</dbReference>
<name>F5ZD80_ALTNA</name>
<evidence type="ECO:0000256" key="1">
    <source>
        <dbReference type="SAM" id="SignalP"/>
    </source>
</evidence>
<dbReference type="OrthoDB" id="8013425at2"/>
<reference evidence="2 3" key="1">
    <citation type="journal article" date="2011" name="J. Bacteriol.">
        <title>Complete genome sequence of the polycyclic aromatic hydrocarbon-degrading bacterium Alteromonas sp. strain SN2.</title>
        <authorList>
            <person name="Jin H.M."/>
            <person name="Jeong H."/>
            <person name="Moon E.J."/>
            <person name="Math R.K."/>
            <person name="Lee K."/>
            <person name="Kim H.J."/>
            <person name="Jeon C.O."/>
            <person name="Oh T.K."/>
            <person name="Kim J.F."/>
        </authorList>
    </citation>
    <scope>NUCLEOTIDE SEQUENCE [LARGE SCALE GENOMIC DNA]</scope>
    <source>
        <strain evidence="3">JCM 17741 / KACC 18427 / KCTC 11700BP / SN2</strain>
    </source>
</reference>
<evidence type="ECO:0000313" key="3">
    <source>
        <dbReference type="Proteomes" id="UP000000683"/>
    </source>
</evidence>
<dbReference type="RefSeq" id="WP_013784773.1">
    <property type="nucleotide sequence ID" value="NC_015554.1"/>
</dbReference>
<dbReference type="HOGENOM" id="CLU_1096846_0_0_6"/>
<keyword evidence="1" id="KW-0732">Signal</keyword>
<feature type="chain" id="PRO_5003336875" description="GLPGLI family protein" evidence="1">
    <location>
        <begin position="22"/>
        <end position="253"/>
    </location>
</feature>
<dbReference type="AlphaFoldDB" id="F5ZD80"/>
<gene>
    <name evidence="2" type="ordered locus">ambt_11605</name>
</gene>
<dbReference type="EMBL" id="CP002339">
    <property type="protein sequence ID" value="AEF03842.1"/>
    <property type="molecule type" value="Genomic_DNA"/>
</dbReference>
<proteinExistence type="predicted"/>
<accession>F5ZD80</accession>
<feature type="signal peptide" evidence="1">
    <location>
        <begin position="1"/>
        <end position="21"/>
    </location>
</feature>
<dbReference type="KEGG" id="alt:ambt_11605"/>
<protein>
    <recommendedName>
        <fullName evidence="4">GLPGLI family protein</fullName>
    </recommendedName>
</protein>
<keyword evidence="3" id="KW-1185">Reference proteome</keyword>
<evidence type="ECO:0008006" key="4">
    <source>
        <dbReference type="Google" id="ProtNLM"/>
    </source>
</evidence>
<organism evidence="2 3">
    <name type="scientific">Alteromonas naphthalenivorans</name>
    <dbReference type="NCBI Taxonomy" id="715451"/>
    <lineage>
        <taxon>Bacteria</taxon>
        <taxon>Pseudomonadati</taxon>
        <taxon>Pseudomonadota</taxon>
        <taxon>Gammaproteobacteria</taxon>
        <taxon>Alteromonadales</taxon>
        <taxon>Alteromonadaceae</taxon>
        <taxon>Alteromonas/Salinimonas group</taxon>
        <taxon>Alteromonas</taxon>
    </lineage>
</organism>